<evidence type="ECO:0000313" key="3">
    <source>
        <dbReference type="WBParaSite" id="nRc.2.0.1.t27479-RA"/>
    </source>
</evidence>
<proteinExistence type="predicted"/>
<name>A0A915JMN8_ROMCU</name>
<dbReference type="Proteomes" id="UP000887565">
    <property type="component" value="Unplaced"/>
</dbReference>
<feature type="compositionally biased region" description="Basic and acidic residues" evidence="1">
    <location>
        <begin position="18"/>
        <end position="33"/>
    </location>
</feature>
<reference evidence="3" key="1">
    <citation type="submission" date="2022-11" db="UniProtKB">
        <authorList>
            <consortium name="WormBaseParasite"/>
        </authorList>
    </citation>
    <scope>IDENTIFICATION</scope>
</reference>
<protein>
    <submittedName>
        <fullName evidence="3">Uncharacterized protein</fullName>
    </submittedName>
</protein>
<evidence type="ECO:0000313" key="2">
    <source>
        <dbReference type="Proteomes" id="UP000887565"/>
    </source>
</evidence>
<sequence length="65" mass="7258">MSAQANSSASIGGNDSQDTNKKTQDNRDKVEKNDDNDEDKDQRRLNEITTTEIVRILGELCSESK</sequence>
<feature type="compositionally biased region" description="Polar residues" evidence="1">
    <location>
        <begin position="1"/>
        <end position="17"/>
    </location>
</feature>
<dbReference type="WBParaSite" id="nRc.2.0.1.t27479-RA">
    <property type="protein sequence ID" value="nRc.2.0.1.t27479-RA"/>
    <property type="gene ID" value="nRc.2.0.1.g27479"/>
</dbReference>
<evidence type="ECO:0000256" key="1">
    <source>
        <dbReference type="SAM" id="MobiDB-lite"/>
    </source>
</evidence>
<accession>A0A915JMN8</accession>
<dbReference type="AlphaFoldDB" id="A0A915JMN8"/>
<feature type="region of interest" description="Disordered" evidence="1">
    <location>
        <begin position="1"/>
        <end position="50"/>
    </location>
</feature>
<keyword evidence="2" id="KW-1185">Reference proteome</keyword>
<organism evidence="2 3">
    <name type="scientific">Romanomermis culicivorax</name>
    <name type="common">Nematode worm</name>
    <dbReference type="NCBI Taxonomy" id="13658"/>
    <lineage>
        <taxon>Eukaryota</taxon>
        <taxon>Metazoa</taxon>
        <taxon>Ecdysozoa</taxon>
        <taxon>Nematoda</taxon>
        <taxon>Enoplea</taxon>
        <taxon>Dorylaimia</taxon>
        <taxon>Mermithida</taxon>
        <taxon>Mermithoidea</taxon>
        <taxon>Mermithidae</taxon>
        <taxon>Romanomermis</taxon>
    </lineage>
</organism>